<dbReference type="Proteomes" id="UP000029257">
    <property type="component" value="Unassembled WGS sequence"/>
</dbReference>
<sequence>MIEEKKPFISAKNSAATGGLGALLTTLVPPLLPDADDPWRPALYALAPILSAIITYFMNWVINRHGLETPAEASLRNRSERDLKNIDKQLLSPNISPAFRVELLKDREKTVRQLVNIGKTVQVADASSPTDTVDTE</sequence>
<comment type="caution">
    <text evidence="2">The sequence shown here is derived from an EMBL/GenBank/DDBJ whole genome shotgun (WGS) entry which is preliminary data.</text>
</comment>
<evidence type="ECO:0008006" key="6">
    <source>
        <dbReference type="Google" id="ProtNLM"/>
    </source>
</evidence>
<dbReference type="RefSeq" id="WP_005967166.1">
    <property type="nucleotide sequence ID" value="NZ_JQHP01000001.1"/>
</dbReference>
<proteinExistence type="predicted"/>
<keyword evidence="1" id="KW-0472">Membrane</keyword>
<evidence type="ECO:0000313" key="4">
    <source>
        <dbReference type="Proteomes" id="UP000029257"/>
    </source>
</evidence>
<accession>A0AAW3EP96</accession>
<protein>
    <recommendedName>
        <fullName evidence="6">Holin</fullName>
    </recommendedName>
</protein>
<name>A0AAW3EP96_9GAMM</name>
<dbReference type="EMBL" id="JQHP01000001">
    <property type="protein sequence ID" value="KFX09891.1"/>
    <property type="molecule type" value="Genomic_DNA"/>
</dbReference>
<feature type="transmembrane region" description="Helical" evidence="1">
    <location>
        <begin position="43"/>
        <end position="62"/>
    </location>
</feature>
<keyword evidence="1" id="KW-0812">Transmembrane</keyword>
<keyword evidence="5" id="KW-1185">Reference proteome</keyword>
<evidence type="ECO:0000313" key="2">
    <source>
        <dbReference type="EMBL" id="KFX09891.1"/>
    </source>
</evidence>
<keyword evidence="1" id="KW-1133">Transmembrane helix</keyword>
<dbReference type="Proteomes" id="UP000029436">
    <property type="component" value="Unassembled WGS sequence"/>
</dbReference>
<dbReference type="EMBL" id="JQOH01000002">
    <property type="protein sequence ID" value="KGA30093.1"/>
    <property type="molecule type" value="Genomic_DNA"/>
</dbReference>
<gene>
    <name evidence="2" type="ORF">JV38_02920</name>
    <name evidence="3" type="ORF">KU73_06645</name>
</gene>
<evidence type="ECO:0000313" key="5">
    <source>
        <dbReference type="Proteomes" id="UP000029436"/>
    </source>
</evidence>
<evidence type="ECO:0000313" key="3">
    <source>
        <dbReference type="EMBL" id="KGA30093.1"/>
    </source>
</evidence>
<reference evidence="4 5" key="1">
    <citation type="submission" date="2014-08" db="EMBL/GenBank/DDBJ databases">
        <title>Genome sequences of NCPPB Pectobacterium isolates.</title>
        <authorList>
            <person name="Glover R.H."/>
            <person name="Sapp M."/>
            <person name="Elphinstone J."/>
        </authorList>
    </citation>
    <scope>NUCLEOTIDE SEQUENCE [LARGE SCALE GENOMIC DNA]</scope>
    <source>
        <strain evidence="2 4">NCPPB 3701</strain>
        <strain evidence="3 5">NCPPB3702</strain>
    </source>
</reference>
<evidence type="ECO:0000256" key="1">
    <source>
        <dbReference type="SAM" id="Phobius"/>
    </source>
</evidence>
<organism evidence="2 4">
    <name type="scientific">Pectobacterium wasabiae</name>
    <dbReference type="NCBI Taxonomy" id="55208"/>
    <lineage>
        <taxon>Bacteria</taxon>
        <taxon>Pseudomonadati</taxon>
        <taxon>Pseudomonadota</taxon>
        <taxon>Gammaproteobacteria</taxon>
        <taxon>Enterobacterales</taxon>
        <taxon>Pectobacteriaceae</taxon>
        <taxon>Pectobacterium</taxon>
    </lineage>
</organism>
<dbReference type="AlphaFoldDB" id="A0AAW3EP96"/>